<dbReference type="OrthoDB" id="260091at2759"/>
<keyword evidence="11 12" id="KW-0472">Membrane</keyword>
<evidence type="ECO:0000256" key="8">
    <source>
        <dbReference type="ARBA" id="ARBA00023002"/>
    </source>
</evidence>
<keyword evidence="8" id="KW-0560">Oxidoreductase</keyword>
<reference evidence="14" key="1">
    <citation type="submission" date="2022-10" db="EMBL/GenBank/DDBJ databases">
        <title>Tapping the CABI collections for fungal endophytes: first genome assemblies for Collariella, Neodidymelliopsis, Ascochyta clinopodiicola, Didymella pomorum, Didymosphaeria variabile, Neocosmospora piperis and Neocucurbitaria cava.</title>
        <authorList>
            <person name="Hill R."/>
        </authorList>
    </citation>
    <scope>NUCLEOTIDE SEQUENCE</scope>
    <source>
        <strain evidence="14">IMI 360193</strain>
    </source>
</reference>
<organism evidence="14 15">
    <name type="scientific">Didymella glomerata</name>
    <dbReference type="NCBI Taxonomy" id="749621"/>
    <lineage>
        <taxon>Eukaryota</taxon>
        <taxon>Fungi</taxon>
        <taxon>Dikarya</taxon>
        <taxon>Ascomycota</taxon>
        <taxon>Pezizomycotina</taxon>
        <taxon>Dothideomycetes</taxon>
        <taxon>Pleosporomycetidae</taxon>
        <taxon>Pleosporales</taxon>
        <taxon>Pleosporineae</taxon>
        <taxon>Didymellaceae</taxon>
        <taxon>Didymella</taxon>
    </lineage>
</organism>
<evidence type="ECO:0000256" key="5">
    <source>
        <dbReference type="ARBA" id="ARBA00022692"/>
    </source>
</evidence>
<evidence type="ECO:0000313" key="15">
    <source>
        <dbReference type="Proteomes" id="UP001140562"/>
    </source>
</evidence>
<accession>A0A9W8WQC8</accession>
<proteinExistence type="inferred from homology"/>
<evidence type="ECO:0000256" key="4">
    <source>
        <dbReference type="ARBA" id="ARBA00022617"/>
    </source>
</evidence>
<dbReference type="AlphaFoldDB" id="A0A9W8WQC8"/>
<dbReference type="PANTHER" id="PTHR19353:SF30">
    <property type="entry name" value="DELTA 8-(E)-SPHINGOLIPID DESATURASE"/>
    <property type="match status" value="1"/>
</dbReference>
<dbReference type="PIRSF" id="PIRSF015921">
    <property type="entry name" value="FA_sphinglp_des"/>
    <property type="match status" value="1"/>
</dbReference>
<comment type="similarity">
    <text evidence="3">Belongs to the fatty acid desaturase type 1 family.</text>
</comment>
<protein>
    <recommendedName>
        <fullName evidence="13">Fatty acid desaturase domain-containing protein</fullName>
    </recommendedName>
</protein>
<evidence type="ECO:0000313" key="14">
    <source>
        <dbReference type="EMBL" id="KAJ4330288.1"/>
    </source>
</evidence>
<dbReference type="InterPro" id="IPR012171">
    <property type="entry name" value="Fatty_acid_desaturase"/>
</dbReference>
<dbReference type="Proteomes" id="UP001140562">
    <property type="component" value="Unassembled WGS sequence"/>
</dbReference>
<evidence type="ECO:0000259" key="13">
    <source>
        <dbReference type="Pfam" id="PF00487"/>
    </source>
</evidence>
<dbReference type="EMBL" id="JAPEUV010000209">
    <property type="protein sequence ID" value="KAJ4330288.1"/>
    <property type="molecule type" value="Genomic_DNA"/>
</dbReference>
<keyword evidence="9" id="KW-0408">Iron</keyword>
<dbReference type="GO" id="GO:0006629">
    <property type="term" value="P:lipid metabolic process"/>
    <property type="evidence" value="ECO:0007669"/>
    <property type="project" value="UniProtKB-KW"/>
</dbReference>
<name>A0A9W8WQC8_9PLEO</name>
<comment type="caution">
    <text evidence="14">The sequence shown here is derived from an EMBL/GenBank/DDBJ whole genome shotgun (WGS) entry which is preliminary data.</text>
</comment>
<dbReference type="GO" id="GO:0016020">
    <property type="term" value="C:membrane"/>
    <property type="evidence" value="ECO:0007669"/>
    <property type="project" value="UniProtKB-SubCell"/>
</dbReference>
<evidence type="ECO:0000256" key="2">
    <source>
        <dbReference type="ARBA" id="ARBA00005189"/>
    </source>
</evidence>
<feature type="transmembrane region" description="Helical" evidence="12">
    <location>
        <begin position="265"/>
        <end position="286"/>
    </location>
</feature>
<feature type="transmembrane region" description="Helical" evidence="12">
    <location>
        <begin position="150"/>
        <end position="171"/>
    </location>
</feature>
<evidence type="ECO:0000256" key="11">
    <source>
        <dbReference type="ARBA" id="ARBA00023136"/>
    </source>
</evidence>
<dbReference type="GO" id="GO:0016717">
    <property type="term" value="F:oxidoreductase activity, acting on paired donors, with oxidation of a pair of donors resulting in the reduction of molecular oxygen to two molecules of water"/>
    <property type="evidence" value="ECO:0007669"/>
    <property type="project" value="TreeGrafter"/>
</dbReference>
<dbReference type="Pfam" id="PF00487">
    <property type="entry name" value="FA_desaturase"/>
    <property type="match status" value="1"/>
</dbReference>
<sequence>MSQHESTLSRDTILRWIAQGELIVVYEGCALQLGAWIDCHPGGRLAVLHMVGGDATDEINAPPLDARTQQAIARDYRALHEQIKAAGLYHCRYSDYAVEGARCAPLLAAFVYLLRCGWYVTSSLFLSMFWHQIMFVAHDAGHRSITDDSAIDTLIGASIAGLCCGMSISWWKSSHNIHHLVTNMPEHDPDVQNLPFFATSPALARSLTSTFYRCRLAWSRAAELLVPYQQYTYYPMMALARFNLYALNWLHVCSPRAARLGAASWVRAVELVFMACFWLLFVYLLVWRTLPSWSVRPAFVAVSHMATMLLHVQFTLSHWGMSTSDLGPTESFAQHQLRTTMDIDCPPWLDWFYGGLQLQAVHHLFPRLPRHSLRRAQGLVRKFCERTGLRYHCYRFREGNEIVLGRLG</sequence>
<dbReference type="SUPFAM" id="SSF55856">
    <property type="entry name" value="Cytochrome b5-like heme/steroid binding domain"/>
    <property type="match status" value="1"/>
</dbReference>
<feature type="domain" description="Fatty acid desaturase" evidence="13">
    <location>
        <begin position="120"/>
        <end position="394"/>
    </location>
</feature>
<keyword evidence="10" id="KW-0443">Lipid metabolism</keyword>
<dbReference type="PANTHER" id="PTHR19353">
    <property type="entry name" value="FATTY ACID DESATURASE 2"/>
    <property type="match status" value="1"/>
</dbReference>
<gene>
    <name evidence="14" type="ORF">N0V87_010133</name>
</gene>
<evidence type="ECO:0000256" key="7">
    <source>
        <dbReference type="ARBA" id="ARBA00022989"/>
    </source>
</evidence>
<dbReference type="InterPro" id="IPR005804">
    <property type="entry name" value="FA_desaturase_dom"/>
</dbReference>
<dbReference type="GO" id="GO:0046872">
    <property type="term" value="F:metal ion binding"/>
    <property type="evidence" value="ECO:0007669"/>
    <property type="project" value="UniProtKB-KW"/>
</dbReference>
<dbReference type="InterPro" id="IPR036400">
    <property type="entry name" value="Cyt_B5-like_heme/steroid_sf"/>
</dbReference>
<keyword evidence="15" id="KW-1185">Reference proteome</keyword>
<evidence type="ECO:0000256" key="10">
    <source>
        <dbReference type="ARBA" id="ARBA00023098"/>
    </source>
</evidence>
<dbReference type="CDD" id="cd03506">
    <property type="entry name" value="Delta6-FADS-like"/>
    <property type="match status" value="1"/>
</dbReference>
<keyword evidence="6" id="KW-0479">Metal-binding</keyword>
<evidence type="ECO:0000256" key="6">
    <source>
        <dbReference type="ARBA" id="ARBA00022723"/>
    </source>
</evidence>
<evidence type="ECO:0000256" key="3">
    <source>
        <dbReference type="ARBA" id="ARBA00009295"/>
    </source>
</evidence>
<comment type="subcellular location">
    <subcellularLocation>
        <location evidence="1">Membrane</location>
        <topology evidence="1">Multi-pass membrane protein</topology>
    </subcellularLocation>
</comment>
<keyword evidence="7 12" id="KW-1133">Transmembrane helix</keyword>
<keyword evidence="5 12" id="KW-0812">Transmembrane</keyword>
<comment type="pathway">
    <text evidence="2">Lipid metabolism.</text>
</comment>
<feature type="transmembrane region" description="Helical" evidence="12">
    <location>
        <begin position="106"/>
        <end position="130"/>
    </location>
</feature>
<keyword evidence="4" id="KW-0349">Heme</keyword>
<evidence type="ECO:0000256" key="9">
    <source>
        <dbReference type="ARBA" id="ARBA00023004"/>
    </source>
</evidence>
<evidence type="ECO:0000256" key="12">
    <source>
        <dbReference type="SAM" id="Phobius"/>
    </source>
</evidence>
<evidence type="ECO:0000256" key="1">
    <source>
        <dbReference type="ARBA" id="ARBA00004141"/>
    </source>
</evidence>